<evidence type="ECO:0000256" key="3">
    <source>
        <dbReference type="ARBA" id="ARBA00023015"/>
    </source>
</evidence>
<proteinExistence type="predicted"/>
<dbReference type="AlphaFoldDB" id="A0A0F5VEY7"/>
<keyword evidence="1" id="KW-0547">Nucleotide-binding</keyword>
<protein>
    <submittedName>
        <fullName evidence="7">Fis family transcriptional regulator</fullName>
    </submittedName>
</protein>
<evidence type="ECO:0000256" key="4">
    <source>
        <dbReference type="ARBA" id="ARBA00023125"/>
    </source>
</evidence>
<evidence type="ECO:0000259" key="6">
    <source>
        <dbReference type="PROSITE" id="PS50045"/>
    </source>
</evidence>
<keyword evidence="4" id="KW-0238">DNA-binding</keyword>
<keyword evidence="2" id="KW-0067">ATP-binding</keyword>
<dbReference type="PATRIC" id="fig|265726.11.peg.3135"/>
<dbReference type="InterPro" id="IPR058031">
    <property type="entry name" value="AAA_lid_NorR"/>
</dbReference>
<dbReference type="PROSITE" id="PS50045">
    <property type="entry name" value="SIGMA54_INTERACT_4"/>
    <property type="match status" value="1"/>
</dbReference>
<sequence>MPTQASTSQLDWLADSWRRCQLAGLNESQTPENIRLNNEQLDERRALAGKLIEFVEQFAVPLFNQVFAGTNSRLLLGDTEGVIIKAWGQASFEKRLTAISLESGVCWQEGVKGTNAIGNALTEKQFITVVGDQHFIRQHRFISCSAGPVFSASGELLGVLDITSEQQVHSEQTRLLVQNMVQLVENALLCQLPNAMMRIDLACDKALLQTGWQGILVTDEEGRILAHNTVAERLLGQTQVLGRQLDEIMADTRKGTSDTQSLIFEKHPIMPATASGYRRTSTLSPSCPLHFGDDRIERAWQQACKLIEKDISLLVLGETGVGKGEFVKQLHRQSSRRHAPLVAVNCGALPPALIESELFGYVPGAFTGASRQGQQGRIRQADKGILFLDEIADMPLTAQTRLLHVLQEKEVLPVGANQPVTVDIRIIAATHKDLAAAVAQGHFREDLYYRLNGLILTLPALRERQDKAALTEAILRQYCDSAMTVCPVLAARLASYHWPGNIRELDNTLKVAAVLAEGEAELTLAHLPQYLVAQLPDITLSESPDLASKLETTISETLLDTYRANGGNISRTAKVLGISRNTLYRRLRKMGMT</sequence>
<dbReference type="Gene3D" id="3.40.50.300">
    <property type="entry name" value="P-loop containing nucleotide triphosphate hydrolases"/>
    <property type="match status" value="1"/>
</dbReference>
<dbReference type="GO" id="GO:0006355">
    <property type="term" value="P:regulation of DNA-templated transcription"/>
    <property type="evidence" value="ECO:0007669"/>
    <property type="project" value="InterPro"/>
</dbReference>
<comment type="caution">
    <text evidence="7">The sequence shown here is derived from an EMBL/GenBank/DDBJ whole genome shotgun (WGS) entry which is preliminary data.</text>
</comment>
<dbReference type="SUPFAM" id="SSF55785">
    <property type="entry name" value="PYP-like sensor domain (PAS domain)"/>
    <property type="match status" value="1"/>
</dbReference>
<dbReference type="Pfam" id="PF00158">
    <property type="entry name" value="Sigma54_activat"/>
    <property type="match status" value="1"/>
</dbReference>
<dbReference type="InterPro" id="IPR002078">
    <property type="entry name" value="Sigma_54_int"/>
</dbReference>
<dbReference type="Pfam" id="PF01590">
    <property type="entry name" value="GAF"/>
    <property type="match status" value="1"/>
</dbReference>
<dbReference type="Gene3D" id="1.10.8.60">
    <property type="match status" value="1"/>
</dbReference>
<dbReference type="PROSITE" id="PS00676">
    <property type="entry name" value="SIGMA54_INTERACT_2"/>
    <property type="match status" value="1"/>
</dbReference>
<evidence type="ECO:0000256" key="1">
    <source>
        <dbReference type="ARBA" id="ARBA00022741"/>
    </source>
</evidence>
<dbReference type="PRINTS" id="PR01590">
    <property type="entry name" value="HTHFIS"/>
</dbReference>
<dbReference type="OrthoDB" id="9804019at2"/>
<evidence type="ECO:0000256" key="2">
    <source>
        <dbReference type="ARBA" id="ARBA00022840"/>
    </source>
</evidence>
<dbReference type="SMART" id="SM00382">
    <property type="entry name" value="AAA"/>
    <property type="match status" value="1"/>
</dbReference>
<dbReference type="InterPro" id="IPR027417">
    <property type="entry name" value="P-loop_NTPase"/>
</dbReference>
<dbReference type="InterPro" id="IPR002197">
    <property type="entry name" value="HTH_Fis"/>
</dbReference>
<dbReference type="Gene3D" id="1.10.10.60">
    <property type="entry name" value="Homeodomain-like"/>
    <property type="match status" value="1"/>
</dbReference>
<dbReference type="STRING" id="265726.KY46_06165"/>
<evidence type="ECO:0000313" key="7">
    <source>
        <dbReference type="EMBL" id="KKD00689.1"/>
    </source>
</evidence>
<dbReference type="FunFam" id="3.40.50.300:FF:000006">
    <property type="entry name" value="DNA-binding transcriptional regulator NtrC"/>
    <property type="match status" value="1"/>
</dbReference>
<dbReference type="Gene3D" id="3.30.450.40">
    <property type="match status" value="1"/>
</dbReference>
<dbReference type="InterPro" id="IPR025943">
    <property type="entry name" value="Sigma_54_int_dom_ATP-bd_2"/>
</dbReference>
<dbReference type="SUPFAM" id="SSF46689">
    <property type="entry name" value="Homeodomain-like"/>
    <property type="match status" value="1"/>
</dbReference>
<keyword evidence="8" id="KW-1185">Reference proteome</keyword>
<dbReference type="RefSeq" id="WP_046219756.1">
    <property type="nucleotide sequence ID" value="NZ_JWYV01000003.1"/>
</dbReference>
<dbReference type="PROSITE" id="PS00688">
    <property type="entry name" value="SIGMA54_INTERACT_3"/>
    <property type="match status" value="1"/>
</dbReference>
<evidence type="ECO:0000256" key="5">
    <source>
        <dbReference type="ARBA" id="ARBA00023163"/>
    </source>
</evidence>
<dbReference type="InterPro" id="IPR003018">
    <property type="entry name" value="GAF"/>
</dbReference>
<dbReference type="EMBL" id="JWYV01000003">
    <property type="protein sequence ID" value="KKD00689.1"/>
    <property type="molecule type" value="Genomic_DNA"/>
</dbReference>
<dbReference type="CDD" id="cd00009">
    <property type="entry name" value="AAA"/>
    <property type="match status" value="1"/>
</dbReference>
<dbReference type="PANTHER" id="PTHR32071">
    <property type="entry name" value="TRANSCRIPTIONAL REGULATORY PROTEIN"/>
    <property type="match status" value="1"/>
</dbReference>
<dbReference type="Gene3D" id="3.30.450.20">
    <property type="entry name" value="PAS domain"/>
    <property type="match status" value="1"/>
</dbReference>
<accession>A0A0F5VEY7</accession>
<dbReference type="InterPro" id="IPR009057">
    <property type="entry name" value="Homeodomain-like_sf"/>
</dbReference>
<dbReference type="PROSITE" id="PS00675">
    <property type="entry name" value="SIGMA54_INTERACT_1"/>
    <property type="match status" value="1"/>
</dbReference>
<dbReference type="InterPro" id="IPR025662">
    <property type="entry name" value="Sigma_54_int_dom_ATP-bd_1"/>
</dbReference>
<dbReference type="InterPro" id="IPR029016">
    <property type="entry name" value="GAF-like_dom_sf"/>
</dbReference>
<dbReference type="GO" id="GO:0005524">
    <property type="term" value="F:ATP binding"/>
    <property type="evidence" value="ECO:0007669"/>
    <property type="project" value="UniProtKB-KW"/>
</dbReference>
<dbReference type="InterPro" id="IPR035965">
    <property type="entry name" value="PAS-like_dom_sf"/>
</dbReference>
<gene>
    <name evidence="7" type="ORF">KY46_06165</name>
</gene>
<keyword evidence="3" id="KW-0805">Transcription regulation</keyword>
<evidence type="ECO:0000313" key="8">
    <source>
        <dbReference type="Proteomes" id="UP000033633"/>
    </source>
</evidence>
<dbReference type="Pfam" id="PF02954">
    <property type="entry name" value="HTH_8"/>
    <property type="match status" value="1"/>
</dbReference>
<dbReference type="Pfam" id="PF25601">
    <property type="entry name" value="AAA_lid_14"/>
    <property type="match status" value="1"/>
</dbReference>
<dbReference type="Proteomes" id="UP000033633">
    <property type="component" value="Unassembled WGS sequence"/>
</dbReference>
<dbReference type="SUPFAM" id="SSF52540">
    <property type="entry name" value="P-loop containing nucleoside triphosphate hydrolases"/>
    <property type="match status" value="1"/>
</dbReference>
<name>A0A0F5VEY7_9GAMM</name>
<keyword evidence="5" id="KW-0804">Transcription</keyword>
<dbReference type="GO" id="GO:0043565">
    <property type="term" value="F:sequence-specific DNA binding"/>
    <property type="evidence" value="ECO:0007669"/>
    <property type="project" value="InterPro"/>
</dbReference>
<feature type="domain" description="Sigma-54 factor interaction" evidence="6">
    <location>
        <begin position="296"/>
        <end position="514"/>
    </location>
</feature>
<dbReference type="InterPro" id="IPR003593">
    <property type="entry name" value="AAA+_ATPase"/>
</dbReference>
<dbReference type="PANTHER" id="PTHR32071:SF77">
    <property type="entry name" value="TRANSCRIPTIONAL REGULATORY PROTEIN"/>
    <property type="match status" value="1"/>
</dbReference>
<organism evidence="7 8">
    <name type="scientific">Photobacterium halotolerans</name>
    <dbReference type="NCBI Taxonomy" id="265726"/>
    <lineage>
        <taxon>Bacteria</taxon>
        <taxon>Pseudomonadati</taxon>
        <taxon>Pseudomonadota</taxon>
        <taxon>Gammaproteobacteria</taxon>
        <taxon>Vibrionales</taxon>
        <taxon>Vibrionaceae</taxon>
        <taxon>Photobacterium</taxon>
    </lineage>
</organism>
<reference evidence="7 8" key="1">
    <citation type="submission" date="2014-12" db="EMBL/GenBank/DDBJ databases">
        <title>Mercury Reductase activity and rhizosphere competence traits in the genome of root associated Photobacterium halotolerans MELD1.</title>
        <authorList>
            <person name="Mathew D.C."/>
            <person name="Huang C.-C."/>
        </authorList>
    </citation>
    <scope>NUCLEOTIDE SEQUENCE [LARGE SCALE GENOMIC DNA]</scope>
    <source>
        <strain evidence="7 8">MELD1</strain>
    </source>
</reference>
<dbReference type="InterPro" id="IPR025944">
    <property type="entry name" value="Sigma_54_int_dom_CS"/>
</dbReference>